<keyword evidence="2" id="KW-1185">Reference proteome</keyword>
<gene>
    <name evidence="1" type="ORF">DYU11_04885</name>
</gene>
<accession>A0A418MK57</accession>
<dbReference type="OrthoDB" id="956632at2"/>
<protein>
    <submittedName>
        <fullName evidence="1">Carboxypeptidase regulatory-like domain-containing protein</fullName>
    </submittedName>
</protein>
<keyword evidence="1" id="KW-0121">Carboxypeptidase</keyword>
<evidence type="ECO:0000313" key="2">
    <source>
        <dbReference type="Proteomes" id="UP000283523"/>
    </source>
</evidence>
<name>A0A418MK57_9BACT</name>
<comment type="caution">
    <text evidence="1">The sequence shown here is derived from an EMBL/GenBank/DDBJ whole genome shotgun (WGS) entry which is preliminary data.</text>
</comment>
<dbReference type="AlphaFoldDB" id="A0A418MK57"/>
<organism evidence="1 2">
    <name type="scientific">Fibrisoma montanum</name>
    <dbReference type="NCBI Taxonomy" id="2305895"/>
    <lineage>
        <taxon>Bacteria</taxon>
        <taxon>Pseudomonadati</taxon>
        <taxon>Bacteroidota</taxon>
        <taxon>Cytophagia</taxon>
        <taxon>Cytophagales</taxon>
        <taxon>Spirosomataceae</taxon>
        <taxon>Fibrisoma</taxon>
    </lineage>
</organism>
<evidence type="ECO:0000313" key="1">
    <source>
        <dbReference type="EMBL" id="RIV27875.1"/>
    </source>
</evidence>
<dbReference type="EMBL" id="QXED01000001">
    <property type="protein sequence ID" value="RIV27875.1"/>
    <property type="molecule type" value="Genomic_DNA"/>
</dbReference>
<keyword evidence="1" id="KW-0378">Hydrolase</keyword>
<keyword evidence="1" id="KW-0645">Protease</keyword>
<sequence length="110" mass="12054">MPSPGQQTPNGQPVVREVVIYPVLNNTKVKSTPEGFVESTNGVKPVKTVKSNKQGRFCVSLPAGQYSVLIREPKGLYANIYDGQNNINPITVEKNRLSQTSLEITHQAAF</sequence>
<reference evidence="1 2" key="1">
    <citation type="submission" date="2018-08" db="EMBL/GenBank/DDBJ databases">
        <title>Fibrisoma montanum sp. nov., isolated from Danxia mountain soil.</title>
        <authorList>
            <person name="Huang Y."/>
        </authorList>
    </citation>
    <scope>NUCLEOTIDE SEQUENCE [LARGE SCALE GENOMIC DNA]</scope>
    <source>
        <strain evidence="1 2">HYT19</strain>
    </source>
</reference>
<dbReference type="GO" id="GO:0004180">
    <property type="term" value="F:carboxypeptidase activity"/>
    <property type="evidence" value="ECO:0007669"/>
    <property type="project" value="UniProtKB-KW"/>
</dbReference>
<dbReference type="Proteomes" id="UP000283523">
    <property type="component" value="Unassembled WGS sequence"/>
</dbReference>
<proteinExistence type="predicted"/>